<evidence type="ECO:0000313" key="6">
    <source>
        <dbReference type="Proteomes" id="UP000410492"/>
    </source>
</evidence>
<dbReference type="GO" id="GO:0000723">
    <property type="term" value="P:telomere maintenance"/>
    <property type="evidence" value="ECO:0007669"/>
    <property type="project" value="TreeGrafter"/>
</dbReference>
<protein>
    <recommendedName>
        <fullName evidence="4">Checkpoint protein</fullName>
    </recommendedName>
</protein>
<keyword evidence="3" id="KW-0539">Nucleus</keyword>
<dbReference type="GO" id="GO:0006289">
    <property type="term" value="P:nucleotide-excision repair"/>
    <property type="evidence" value="ECO:0007669"/>
    <property type="project" value="TreeGrafter"/>
</dbReference>
<dbReference type="InterPro" id="IPR007150">
    <property type="entry name" value="HUS1/Mec3"/>
</dbReference>
<comment type="subcellular location">
    <subcellularLocation>
        <location evidence="1">Nucleus</location>
    </subcellularLocation>
</comment>
<organism evidence="5 6">
    <name type="scientific">Callosobruchus maculatus</name>
    <name type="common">Southern cowpea weevil</name>
    <name type="synonym">Pulse bruchid</name>
    <dbReference type="NCBI Taxonomy" id="64391"/>
    <lineage>
        <taxon>Eukaryota</taxon>
        <taxon>Metazoa</taxon>
        <taxon>Ecdysozoa</taxon>
        <taxon>Arthropoda</taxon>
        <taxon>Hexapoda</taxon>
        <taxon>Insecta</taxon>
        <taxon>Pterygota</taxon>
        <taxon>Neoptera</taxon>
        <taxon>Endopterygota</taxon>
        <taxon>Coleoptera</taxon>
        <taxon>Polyphaga</taxon>
        <taxon>Cucujiformia</taxon>
        <taxon>Chrysomeloidea</taxon>
        <taxon>Chrysomelidae</taxon>
        <taxon>Bruchinae</taxon>
        <taxon>Bruchini</taxon>
        <taxon>Callosobruchus</taxon>
    </lineage>
</organism>
<dbReference type="GO" id="GO:0005730">
    <property type="term" value="C:nucleolus"/>
    <property type="evidence" value="ECO:0007669"/>
    <property type="project" value="InterPro"/>
</dbReference>
<sequence length="289" mass="33046">MKFRAVITEAPAMRDFMNIALSLSKFSKECVMRITTRKVYFIISEEDSGPRRPLVWCELPINFYFKEYNVVGVNQQFNEIFLEFSTALLARSLSVLKQNVKSCKIKLTDKESPCLTIETELLAGDIISRQVVHDIPVEVISRKHWSDYEEPHFNDFHVTIQMPNLKFLKNIVDKMRNMSHTLIVSANRTGRLTLQIKTNIINLSAHFTDLNVDSFAVGHTSNVNANGDEDDLELIQSIVDIKKFLMFLSGLQINNCRTTCSIVHGKMVKLYMDQPGALSIQVFLTEMCS</sequence>
<comment type="similarity">
    <text evidence="2 4">Belongs to the HUS1 family.</text>
</comment>
<evidence type="ECO:0000256" key="4">
    <source>
        <dbReference type="PIRNR" id="PIRNR011312"/>
    </source>
</evidence>
<reference evidence="5 6" key="1">
    <citation type="submission" date="2019-01" db="EMBL/GenBank/DDBJ databases">
        <authorList>
            <person name="Sayadi A."/>
        </authorList>
    </citation>
    <scope>NUCLEOTIDE SEQUENCE [LARGE SCALE GENOMIC DNA]</scope>
</reference>
<dbReference type="OrthoDB" id="10063861at2759"/>
<dbReference type="Pfam" id="PF04005">
    <property type="entry name" value="Hus1"/>
    <property type="match status" value="1"/>
</dbReference>
<dbReference type="PANTHER" id="PTHR12900">
    <property type="entry name" value="MITOTIC AND DNA DAMAGE CHECKPOINT PROTEIN HUS1"/>
    <property type="match status" value="1"/>
</dbReference>
<dbReference type="EMBL" id="CAACVG010009602">
    <property type="protein sequence ID" value="VEN53690.1"/>
    <property type="molecule type" value="Genomic_DNA"/>
</dbReference>
<dbReference type="PANTHER" id="PTHR12900:SF0">
    <property type="entry name" value="CHECKPOINT PROTEIN"/>
    <property type="match status" value="1"/>
</dbReference>
<keyword evidence="6" id="KW-1185">Reference proteome</keyword>
<proteinExistence type="inferred from homology"/>
<dbReference type="GO" id="GO:0031573">
    <property type="term" value="P:mitotic intra-S DNA damage checkpoint signaling"/>
    <property type="evidence" value="ECO:0007669"/>
    <property type="project" value="TreeGrafter"/>
</dbReference>
<dbReference type="GO" id="GO:0030896">
    <property type="term" value="C:checkpoint clamp complex"/>
    <property type="evidence" value="ECO:0007669"/>
    <property type="project" value="InterPro"/>
</dbReference>
<dbReference type="Proteomes" id="UP000410492">
    <property type="component" value="Unassembled WGS sequence"/>
</dbReference>
<dbReference type="AlphaFoldDB" id="A0A653D0M3"/>
<evidence type="ECO:0000256" key="3">
    <source>
        <dbReference type="ARBA" id="ARBA00023242"/>
    </source>
</evidence>
<dbReference type="InterPro" id="IPR016580">
    <property type="entry name" value="HUS1"/>
</dbReference>
<dbReference type="GO" id="GO:0044778">
    <property type="term" value="P:meiotic DNA integrity checkpoint signaling"/>
    <property type="evidence" value="ECO:0007669"/>
    <property type="project" value="TreeGrafter"/>
</dbReference>
<dbReference type="PIRSF" id="PIRSF011312">
    <property type="entry name" value="Cell_cycle_HUS1"/>
    <property type="match status" value="1"/>
</dbReference>
<evidence type="ECO:0000256" key="2">
    <source>
        <dbReference type="ARBA" id="ARBA00005563"/>
    </source>
</evidence>
<name>A0A653D0M3_CALMS</name>
<gene>
    <name evidence="5" type="ORF">CALMAC_LOCUS13409</name>
</gene>
<accession>A0A653D0M3</accession>
<evidence type="ECO:0000256" key="1">
    <source>
        <dbReference type="ARBA" id="ARBA00004123"/>
    </source>
</evidence>
<dbReference type="Gene3D" id="3.70.10.10">
    <property type="match status" value="1"/>
</dbReference>
<dbReference type="GO" id="GO:0033314">
    <property type="term" value="P:mitotic DNA replication checkpoint signaling"/>
    <property type="evidence" value="ECO:0007669"/>
    <property type="project" value="TreeGrafter"/>
</dbReference>
<evidence type="ECO:0000313" key="5">
    <source>
        <dbReference type="EMBL" id="VEN53690.1"/>
    </source>
</evidence>
<dbReference type="GO" id="GO:0000724">
    <property type="term" value="P:double-strand break repair via homologous recombination"/>
    <property type="evidence" value="ECO:0007669"/>
    <property type="project" value="TreeGrafter"/>
</dbReference>
<dbReference type="GO" id="GO:0035861">
    <property type="term" value="C:site of double-strand break"/>
    <property type="evidence" value="ECO:0007669"/>
    <property type="project" value="TreeGrafter"/>
</dbReference>